<evidence type="ECO:0000313" key="2">
    <source>
        <dbReference type="Proteomes" id="UP001303046"/>
    </source>
</evidence>
<sequence>MSHHSQPVSVKNVESTAEETTMDFDFTADLLRNPCGLQTHKSSTAGSEFIFDDDILDGEENDMSGVTEIDDLTEVPSISDAKESSEIIESRAFTHCSAPNEERSRDVFGRCIPKYRTAWRIVPDQPCLNYNVLTAEVIPSSDVKSDTVELPAELVLSLEEMHCRELQGSQEIFKKLFSGKPKKYFLGDTLEVASDVWTLFWDPHRIDDLTTFTVQSTICAALNSRRRLAFIIGIGPNKQVVGCELSQKQRETMHEVFEFCTTTEFVPPLDRDLVRLRFFPVCDSSGCEIPSRFIAEVSINDKVTTLYQLSSGRIYYADGSVVVRTRTFSDACRMLFLRRKAELNEALKEPLRRLKRTPCLRVYDELSDSSNLSSVVYVLLLSLPGVGGVQLEGSQIVETSSYVYLGRSINMENYLKEELNRRMRAAWAAFAAVREATDQLTDQDLRAHLFESSVLPALCYAAET</sequence>
<dbReference type="EMBL" id="JAVFWL010000001">
    <property type="protein sequence ID" value="KAK6729744.1"/>
    <property type="molecule type" value="Genomic_DNA"/>
</dbReference>
<keyword evidence="2" id="KW-1185">Reference proteome</keyword>
<protein>
    <recommendedName>
        <fullName evidence="3">Schlafen AlbA-2 domain-containing protein</fullName>
    </recommendedName>
</protein>
<organism evidence="1 2">
    <name type="scientific">Necator americanus</name>
    <name type="common">Human hookworm</name>
    <dbReference type="NCBI Taxonomy" id="51031"/>
    <lineage>
        <taxon>Eukaryota</taxon>
        <taxon>Metazoa</taxon>
        <taxon>Ecdysozoa</taxon>
        <taxon>Nematoda</taxon>
        <taxon>Chromadorea</taxon>
        <taxon>Rhabditida</taxon>
        <taxon>Rhabditina</taxon>
        <taxon>Rhabditomorpha</taxon>
        <taxon>Strongyloidea</taxon>
        <taxon>Ancylostomatidae</taxon>
        <taxon>Bunostominae</taxon>
        <taxon>Necator</taxon>
    </lineage>
</organism>
<evidence type="ECO:0000313" key="1">
    <source>
        <dbReference type="EMBL" id="KAK6729744.1"/>
    </source>
</evidence>
<reference evidence="1 2" key="1">
    <citation type="submission" date="2023-08" db="EMBL/GenBank/DDBJ databases">
        <title>A Necator americanus chromosomal reference genome.</title>
        <authorList>
            <person name="Ilik V."/>
            <person name="Petrzelkova K.J."/>
            <person name="Pardy F."/>
            <person name="Fuh T."/>
            <person name="Niatou-Singa F.S."/>
            <person name="Gouil Q."/>
            <person name="Baker L."/>
            <person name="Ritchie M.E."/>
            <person name="Jex A.R."/>
            <person name="Gazzola D."/>
            <person name="Li H."/>
            <person name="Toshio Fujiwara R."/>
            <person name="Zhan B."/>
            <person name="Aroian R.V."/>
            <person name="Pafco B."/>
            <person name="Schwarz E.M."/>
        </authorList>
    </citation>
    <scope>NUCLEOTIDE SEQUENCE [LARGE SCALE GENOMIC DNA]</scope>
    <source>
        <strain evidence="1 2">Aroian</strain>
        <tissue evidence="1">Whole animal</tissue>
    </source>
</reference>
<accession>A0ABR1BTN8</accession>
<proteinExistence type="predicted"/>
<dbReference type="Proteomes" id="UP001303046">
    <property type="component" value="Unassembled WGS sequence"/>
</dbReference>
<gene>
    <name evidence="1" type="primary">Necator_chrI.g2790</name>
    <name evidence="1" type="ORF">RB195_006662</name>
</gene>
<comment type="caution">
    <text evidence="1">The sequence shown here is derived from an EMBL/GenBank/DDBJ whole genome shotgun (WGS) entry which is preliminary data.</text>
</comment>
<name>A0ABR1BTN8_NECAM</name>
<evidence type="ECO:0008006" key="3">
    <source>
        <dbReference type="Google" id="ProtNLM"/>
    </source>
</evidence>